<sequence length="208" mass="22944">MAQHPIFIRSVAPGYVLVSSVQPSPRFRRHESSHRFPCPPFPVCLPYCVHVHSCASVPSLVIARSCLPGSQTQTVNTAATCRRSVSRPHPNSVSRHDGFSCLSELLRASSAVVRQDTAFEPSTRSVLVQRQVADCSTVLTWPQAVRSFATWSSVLPIPVFVLVAHNSETHPRDDRSRHTNKVQPLEIGQAPWCRTRQGGRITGFTATV</sequence>
<dbReference type="Proteomes" id="UP000800096">
    <property type="component" value="Unassembled WGS sequence"/>
</dbReference>
<dbReference type="EMBL" id="ML979140">
    <property type="protein sequence ID" value="KAF1912295.1"/>
    <property type="molecule type" value="Genomic_DNA"/>
</dbReference>
<reference evidence="1" key="1">
    <citation type="journal article" date="2020" name="Stud. Mycol.">
        <title>101 Dothideomycetes genomes: a test case for predicting lifestyles and emergence of pathogens.</title>
        <authorList>
            <person name="Haridas S."/>
            <person name="Albert R."/>
            <person name="Binder M."/>
            <person name="Bloem J."/>
            <person name="Labutti K."/>
            <person name="Salamov A."/>
            <person name="Andreopoulos B."/>
            <person name="Baker S."/>
            <person name="Barry K."/>
            <person name="Bills G."/>
            <person name="Bluhm B."/>
            <person name="Cannon C."/>
            <person name="Castanera R."/>
            <person name="Culley D."/>
            <person name="Daum C."/>
            <person name="Ezra D."/>
            <person name="Gonzalez J."/>
            <person name="Henrissat B."/>
            <person name="Kuo A."/>
            <person name="Liang C."/>
            <person name="Lipzen A."/>
            <person name="Lutzoni F."/>
            <person name="Magnuson J."/>
            <person name="Mondo S."/>
            <person name="Nolan M."/>
            <person name="Ohm R."/>
            <person name="Pangilinan J."/>
            <person name="Park H.-J."/>
            <person name="Ramirez L."/>
            <person name="Alfaro M."/>
            <person name="Sun H."/>
            <person name="Tritt A."/>
            <person name="Yoshinaga Y."/>
            <person name="Zwiers L.-H."/>
            <person name="Turgeon B."/>
            <person name="Goodwin S."/>
            <person name="Spatafora J."/>
            <person name="Crous P."/>
            <person name="Grigoriev I."/>
        </authorList>
    </citation>
    <scope>NUCLEOTIDE SEQUENCE</scope>
    <source>
        <strain evidence="1">HMLAC05119</strain>
    </source>
</reference>
<proteinExistence type="predicted"/>
<accession>A0A6A5QA06</accession>
<protein>
    <submittedName>
        <fullName evidence="1">Uncharacterized protein</fullName>
    </submittedName>
</protein>
<dbReference type="AlphaFoldDB" id="A0A6A5QA06"/>
<evidence type="ECO:0000313" key="1">
    <source>
        <dbReference type="EMBL" id="KAF1912295.1"/>
    </source>
</evidence>
<evidence type="ECO:0000313" key="2">
    <source>
        <dbReference type="Proteomes" id="UP000800096"/>
    </source>
</evidence>
<organism evidence="1 2">
    <name type="scientific">Ampelomyces quisqualis</name>
    <name type="common">Powdery mildew agent</name>
    <dbReference type="NCBI Taxonomy" id="50730"/>
    <lineage>
        <taxon>Eukaryota</taxon>
        <taxon>Fungi</taxon>
        <taxon>Dikarya</taxon>
        <taxon>Ascomycota</taxon>
        <taxon>Pezizomycotina</taxon>
        <taxon>Dothideomycetes</taxon>
        <taxon>Pleosporomycetidae</taxon>
        <taxon>Pleosporales</taxon>
        <taxon>Pleosporineae</taxon>
        <taxon>Phaeosphaeriaceae</taxon>
        <taxon>Ampelomyces</taxon>
    </lineage>
</organism>
<name>A0A6A5QA06_AMPQU</name>
<keyword evidence="2" id="KW-1185">Reference proteome</keyword>
<gene>
    <name evidence="1" type="ORF">BDU57DRAFT_359350</name>
</gene>